<evidence type="ECO:0000256" key="1">
    <source>
        <dbReference type="SAM" id="MobiDB-lite"/>
    </source>
</evidence>
<keyword evidence="3" id="KW-1185">Reference proteome</keyword>
<sequence>MAENNKAMAAAKSDEVKDSI</sequence>
<dbReference type="EMBL" id="JABEZY010000009">
    <property type="protein sequence ID" value="MBA0745573.1"/>
    <property type="molecule type" value="Genomic_DNA"/>
</dbReference>
<proteinExistence type="predicted"/>
<feature type="non-terminal residue" evidence="2">
    <location>
        <position position="20"/>
    </location>
</feature>
<evidence type="ECO:0000313" key="2">
    <source>
        <dbReference type="EMBL" id="MBA0745573.1"/>
    </source>
</evidence>
<organism evidence="2 3">
    <name type="scientific">Gossypium gossypioides</name>
    <name type="common">Mexican cotton</name>
    <name type="synonym">Selera gossypioides</name>
    <dbReference type="NCBI Taxonomy" id="34282"/>
    <lineage>
        <taxon>Eukaryota</taxon>
        <taxon>Viridiplantae</taxon>
        <taxon>Streptophyta</taxon>
        <taxon>Embryophyta</taxon>
        <taxon>Tracheophyta</taxon>
        <taxon>Spermatophyta</taxon>
        <taxon>Magnoliopsida</taxon>
        <taxon>eudicotyledons</taxon>
        <taxon>Gunneridae</taxon>
        <taxon>Pentapetalae</taxon>
        <taxon>rosids</taxon>
        <taxon>malvids</taxon>
        <taxon>Malvales</taxon>
        <taxon>Malvaceae</taxon>
        <taxon>Malvoideae</taxon>
        <taxon>Gossypium</taxon>
    </lineage>
</organism>
<dbReference type="AlphaFoldDB" id="A0A7J9CAM9"/>
<name>A0A7J9CAM9_GOSGO</name>
<protein>
    <submittedName>
        <fullName evidence="2">Uncharacterized protein</fullName>
    </submittedName>
</protein>
<comment type="caution">
    <text evidence="2">The sequence shown here is derived from an EMBL/GenBank/DDBJ whole genome shotgun (WGS) entry which is preliminary data.</text>
</comment>
<reference evidence="2 3" key="1">
    <citation type="journal article" date="2019" name="Genome Biol. Evol.">
        <title>Insights into the evolution of the New World diploid cottons (Gossypium, subgenus Houzingenia) based on genome sequencing.</title>
        <authorList>
            <person name="Grover C.E."/>
            <person name="Arick M.A. 2nd"/>
            <person name="Thrash A."/>
            <person name="Conover J.L."/>
            <person name="Sanders W.S."/>
            <person name="Peterson D.G."/>
            <person name="Frelichowski J.E."/>
            <person name="Scheffler J.A."/>
            <person name="Scheffler B.E."/>
            <person name="Wendel J.F."/>
        </authorList>
    </citation>
    <scope>NUCLEOTIDE SEQUENCE [LARGE SCALE GENOMIC DNA]</scope>
    <source>
        <strain evidence="2">5</strain>
        <tissue evidence="2">Leaf</tissue>
    </source>
</reference>
<feature type="region of interest" description="Disordered" evidence="1">
    <location>
        <begin position="1"/>
        <end position="20"/>
    </location>
</feature>
<dbReference type="Proteomes" id="UP000593579">
    <property type="component" value="Unassembled WGS sequence"/>
</dbReference>
<feature type="compositionally biased region" description="Low complexity" evidence="1">
    <location>
        <begin position="1"/>
        <end position="11"/>
    </location>
</feature>
<evidence type="ECO:0000313" key="3">
    <source>
        <dbReference type="Proteomes" id="UP000593579"/>
    </source>
</evidence>
<gene>
    <name evidence="2" type="ORF">Gogos_008145</name>
</gene>
<accession>A0A7J9CAM9</accession>